<dbReference type="Proteomes" id="UP001056120">
    <property type="component" value="Linkage Group LG18"/>
</dbReference>
<proteinExistence type="predicted"/>
<gene>
    <name evidence="1" type="ORF">L1987_54794</name>
</gene>
<keyword evidence="2" id="KW-1185">Reference proteome</keyword>
<reference evidence="1 2" key="2">
    <citation type="journal article" date="2022" name="Mol. Ecol. Resour.">
        <title>The genomes of chicory, endive, great burdock and yacon provide insights into Asteraceae paleo-polyploidization history and plant inulin production.</title>
        <authorList>
            <person name="Fan W."/>
            <person name="Wang S."/>
            <person name="Wang H."/>
            <person name="Wang A."/>
            <person name="Jiang F."/>
            <person name="Liu H."/>
            <person name="Zhao H."/>
            <person name="Xu D."/>
            <person name="Zhang Y."/>
        </authorList>
    </citation>
    <scope>NUCLEOTIDE SEQUENCE [LARGE SCALE GENOMIC DNA]</scope>
    <source>
        <strain evidence="2">cv. Yunnan</strain>
        <tissue evidence="1">Leaves</tissue>
    </source>
</reference>
<accession>A0ACB9E879</accession>
<evidence type="ECO:0000313" key="1">
    <source>
        <dbReference type="EMBL" id="KAI3755002.1"/>
    </source>
</evidence>
<reference evidence="2" key="1">
    <citation type="journal article" date="2022" name="Mol. Ecol. Resour.">
        <title>The genomes of chicory, endive, great burdock and yacon provide insights into Asteraceae palaeo-polyploidization history and plant inulin production.</title>
        <authorList>
            <person name="Fan W."/>
            <person name="Wang S."/>
            <person name="Wang H."/>
            <person name="Wang A."/>
            <person name="Jiang F."/>
            <person name="Liu H."/>
            <person name="Zhao H."/>
            <person name="Xu D."/>
            <person name="Zhang Y."/>
        </authorList>
    </citation>
    <scope>NUCLEOTIDE SEQUENCE [LARGE SCALE GENOMIC DNA]</scope>
    <source>
        <strain evidence="2">cv. Yunnan</strain>
    </source>
</reference>
<dbReference type="EMBL" id="CM042035">
    <property type="protein sequence ID" value="KAI3755002.1"/>
    <property type="molecule type" value="Genomic_DNA"/>
</dbReference>
<protein>
    <submittedName>
        <fullName evidence="1">Uncharacterized protein</fullName>
    </submittedName>
</protein>
<comment type="caution">
    <text evidence="1">The sequence shown here is derived from an EMBL/GenBank/DDBJ whole genome shotgun (WGS) entry which is preliminary data.</text>
</comment>
<sequence>MKAISEGSRSQSISPGQLEVGESIGQLSVNEVIHVDVEVDLEVSATMDLGKLLDADLQGYNFLVRESISGKEWDFLTRALRLGGKQTPTSLTRDDEVATRWGRPEEVQDGSTMAKLGRGAREGSCSRGDRLQRWSSEWRQTTMKMVVTVSVCMGLWFRVSLDAYDPRRESAGSGCGCGWRRRVPGGTVVLGSMRRRWWFRGVMIGKIKTAEVT</sequence>
<evidence type="ECO:0000313" key="2">
    <source>
        <dbReference type="Proteomes" id="UP001056120"/>
    </source>
</evidence>
<organism evidence="1 2">
    <name type="scientific">Smallanthus sonchifolius</name>
    <dbReference type="NCBI Taxonomy" id="185202"/>
    <lineage>
        <taxon>Eukaryota</taxon>
        <taxon>Viridiplantae</taxon>
        <taxon>Streptophyta</taxon>
        <taxon>Embryophyta</taxon>
        <taxon>Tracheophyta</taxon>
        <taxon>Spermatophyta</taxon>
        <taxon>Magnoliopsida</taxon>
        <taxon>eudicotyledons</taxon>
        <taxon>Gunneridae</taxon>
        <taxon>Pentapetalae</taxon>
        <taxon>asterids</taxon>
        <taxon>campanulids</taxon>
        <taxon>Asterales</taxon>
        <taxon>Asteraceae</taxon>
        <taxon>Asteroideae</taxon>
        <taxon>Heliantheae alliance</taxon>
        <taxon>Millerieae</taxon>
        <taxon>Smallanthus</taxon>
    </lineage>
</organism>
<name>A0ACB9E879_9ASTR</name>